<dbReference type="InterPro" id="IPR016156">
    <property type="entry name" value="FAD/NAD-linked_Rdtase_dimer_sf"/>
</dbReference>
<comment type="cofactor">
    <cofactor evidence="1">
        <name>FAD</name>
        <dbReference type="ChEBI" id="CHEBI:57692"/>
    </cofactor>
</comment>
<sequence>MPQDTSYDVDLLVIGAGSGGVRCARIAAGHGAKVAVVEGRHWGGTCVNLGCVPKKLMVQASEYGDYVEDSHGFGWDTQAGAFHWDRLIAAKDKEISRLNGIYVSMLEKSGVRLLTGFARFEDAHTVVTTPTELAPNAEPERITARHIVIATGSTPTKLDIVGADLAITSDEVFGLPEMPRRVCVIGSGYIGVEFAGIFAGLGASVELVYRQPLPLRGFDEDLRVALHEAIGQRGVTQHEKASPTRIRREGSDLVVTLDNGTEVTVDCVLMATGRHPKSGRLGLENTRVRRTEEGRIEVDRHFETAEPGVFAIGDVTNHLNLTPVAIAEGHILADRLFADRARAWSFETTPKAVFFTPPLASVGLTEAEAAEQGTVDIYVSKFRPMRHTLSGRERRTVMKLVVDQATQKVIGVHMIGEDAPELMQGLAIAVTAGLHKADFDRTIGIHPTSGEEFVTMRTRTRVSGD</sequence>
<gene>
    <name evidence="11" type="primary">gorA</name>
    <name evidence="11" type="ORF">GOB81_11395</name>
</gene>
<evidence type="ECO:0000256" key="1">
    <source>
        <dbReference type="ARBA" id="ARBA00001974"/>
    </source>
</evidence>
<dbReference type="Pfam" id="PF07992">
    <property type="entry name" value="Pyr_redox_2"/>
    <property type="match status" value="1"/>
</dbReference>
<evidence type="ECO:0000256" key="5">
    <source>
        <dbReference type="ARBA" id="ARBA00023002"/>
    </source>
</evidence>
<comment type="similarity">
    <text evidence="2 8">Belongs to the class-I pyridine nucleotide-disulfide oxidoreductase family.</text>
</comment>
<dbReference type="Proteomes" id="UP000631653">
    <property type="component" value="Unassembled WGS sequence"/>
</dbReference>
<name>A0ABX0K4Z4_9PROT</name>
<dbReference type="PROSITE" id="PS00076">
    <property type="entry name" value="PYRIDINE_REDOX_1"/>
    <property type="match status" value="1"/>
</dbReference>
<dbReference type="Gene3D" id="3.50.50.60">
    <property type="entry name" value="FAD/NAD(P)-binding domain"/>
    <property type="match status" value="2"/>
</dbReference>
<feature type="domain" description="FAD/NAD(P)-binding" evidence="10">
    <location>
        <begin position="10"/>
        <end position="329"/>
    </location>
</feature>
<dbReference type="GO" id="GO:0004362">
    <property type="term" value="F:glutathione-disulfide reductase (NADPH) activity"/>
    <property type="evidence" value="ECO:0007669"/>
    <property type="project" value="UniProtKB-EC"/>
</dbReference>
<dbReference type="SUPFAM" id="SSF51905">
    <property type="entry name" value="FAD/NAD(P)-binding domain"/>
    <property type="match status" value="1"/>
</dbReference>
<evidence type="ECO:0000259" key="9">
    <source>
        <dbReference type="Pfam" id="PF02852"/>
    </source>
</evidence>
<evidence type="ECO:0000259" key="10">
    <source>
        <dbReference type="Pfam" id="PF07992"/>
    </source>
</evidence>
<evidence type="ECO:0000256" key="7">
    <source>
        <dbReference type="ARBA" id="ARBA00023284"/>
    </source>
</evidence>
<dbReference type="EMBL" id="WOSY01000010">
    <property type="protein sequence ID" value="NHN89225.1"/>
    <property type="molecule type" value="Genomic_DNA"/>
</dbReference>
<feature type="domain" description="Pyridine nucleotide-disulphide oxidoreductase dimerisation" evidence="9">
    <location>
        <begin position="349"/>
        <end position="456"/>
    </location>
</feature>
<evidence type="ECO:0000256" key="6">
    <source>
        <dbReference type="ARBA" id="ARBA00023157"/>
    </source>
</evidence>
<keyword evidence="6" id="KW-1015">Disulfide bond</keyword>
<proteinExistence type="inferred from homology"/>
<comment type="caution">
    <text evidence="11">The sequence shown here is derived from an EMBL/GenBank/DDBJ whole genome shotgun (WGS) entry which is preliminary data.</text>
</comment>
<protein>
    <submittedName>
        <fullName evidence="11">Glutathione-disulfide reductase</fullName>
        <ecNumber evidence="11">1.8.1.7</ecNumber>
    </submittedName>
</protein>
<dbReference type="RefSeq" id="WP_173570550.1">
    <property type="nucleotide sequence ID" value="NZ_WOSY01000010.1"/>
</dbReference>
<keyword evidence="3 8" id="KW-0285">Flavoprotein</keyword>
<accession>A0ABX0K4Z4</accession>
<dbReference type="InterPro" id="IPR001100">
    <property type="entry name" value="Pyr_nuc-diS_OxRdtase"/>
</dbReference>
<dbReference type="EC" id="1.8.1.7" evidence="11"/>
<evidence type="ECO:0000313" key="12">
    <source>
        <dbReference type="Proteomes" id="UP000631653"/>
    </source>
</evidence>
<dbReference type="InterPro" id="IPR046952">
    <property type="entry name" value="GSHR/TRXR-like"/>
</dbReference>
<dbReference type="InterPro" id="IPR004099">
    <property type="entry name" value="Pyr_nucl-diS_OxRdtase_dimer"/>
</dbReference>
<dbReference type="PIRSF" id="PIRSF000350">
    <property type="entry name" value="Mercury_reductase_MerA"/>
    <property type="match status" value="1"/>
</dbReference>
<keyword evidence="7 8" id="KW-0676">Redox-active center</keyword>
<evidence type="ECO:0000256" key="2">
    <source>
        <dbReference type="ARBA" id="ARBA00007532"/>
    </source>
</evidence>
<dbReference type="InterPro" id="IPR023753">
    <property type="entry name" value="FAD/NAD-binding_dom"/>
</dbReference>
<keyword evidence="4 8" id="KW-0274">FAD</keyword>
<dbReference type="Gene3D" id="3.30.390.30">
    <property type="match status" value="1"/>
</dbReference>
<dbReference type="SUPFAM" id="SSF55424">
    <property type="entry name" value="FAD/NAD-linked reductases, dimerisation (C-terminal) domain"/>
    <property type="match status" value="1"/>
</dbReference>
<reference evidence="11 12" key="1">
    <citation type="journal article" date="2020" name="Int. J. Syst. Evol. Microbiol.">
        <title>Novel acetic acid bacteria from cider fermentations: Acetobacter conturbans sp. nov. and Acetobacter fallax sp. nov.</title>
        <authorList>
            <person name="Sombolestani A.S."/>
            <person name="Cleenwerck I."/>
            <person name="Cnockaert M."/>
            <person name="Borremans W."/>
            <person name="Wieme A.D."/>
            <person name="De Vuyst L."/>
            <person name="Vandamme P."/>
        </authorList>
    </citation>
    <scope>NUCLEOTIDE SEQUENCE [LARGE SCALE GENOMIC DNA]</scope>
    <source>
        <strain evidence="11 12">LMG 1627</strain>
    </source>
</reference>
<evidence type="ECO:0000313" key="11">
    <source>
        <dbReference type="EMBL" id="NHN89225.1"/>
    </source>
</evidence>
<dbReference type="PANTHER" id="PTHR42737:SF2">
    <property type="entry name" value="GLUTATHIONE REDUCTASE"/>
    <property type="match status" value="1"/>
</dbReference>
<dbReference type="PRINTS" id="PR00368">
    <property type="entry name" value="FADPNR"/>
</dbReference>
<keyword evidence="5 8" id="KW-0560">Oxidoreductase</keyword>
<dbReference type="Pfam" id="PF02852">
    <property type="entry name" value="Pyr_redox_dim"/>
    <property type="match status" value="1"/>
</dbReference>
<dbReference type="InterPro" id="IPR036188">
    <property type="entry name" value="FAD/NAD-bd_sf"/>
</dbReference>
<keyword evidence="12" id="KW-1185">Reference proteome</keyword>
<organism evidence="11 12">
    <name type="scientific">Acetobacter conturbans</name>
    <dbReference type="NCBI Taxonomy" id="1737472"/>
    <lineage>
        <taxon>Bacteria</taxon>
        <taxon>Pseudomonadati</taxon>
        <taxon>Pseudomonadota</taxon>
        <taxon>Alphaproteobacteria</taxon>
        <taxon>Acetobacterales</taxon>
        <taxon>Acetobacteraceae</taxon>
        <taxon>Acetobacter</taxon>
    </lineage>
</organism>
<evidence type="ECO:0000256" key="8">
    <source>
        <dbReference type="RuleBase" id="RU003691"/>
    </source>
</evidence>
<dbReference type="InterPro" id="IPR012999">
    <property type="entry name" value="Pyr_OxRdtase_I_AS"/>
</dbReference>
<evidence type="ECO:0000256" key="3">
    <source>
        <dbReference type="ARBA" id="ARBA00022630"/>
    </source>
</evidence>
<dbReference type="PANTHER" id="PTHR42737">
    <property type="entry name" value="GLUTATHIONE REDUCTASE"/>
    <property type="match status" value="1"/>
</dbReference>
<dbReference type="NCBIfam" id="NF004776">
    <property type="entry name" value="PRK06116.1"/>
    <property type="match status" value="1"/>
</dbReference>
<evidence type="ECO:0000256" key="4">
    <source>
        <dbReference type="ARBA" id="ARBA00022827"/>
    </source>
</evidence>
<dbReference type="PRINTS" id="PR00411">
    <property type="entry name" value="PNDRDTASEI"/>
</dbReference>